<evidence type="ECO:0000259" key="7">
    <source>
        <dbReference type="PROSITE" id="PS50801"/>
    </source>
</evidence>
<comment type="subcellular location">
    <subcellularLocation>
        <location evidence="1">Membrane</location>
        <topology evidence="1">Multi-pass membrane protein</topology>
    </subcellularLocation>
</comment>
<dbReference type="PANTHER" id="PTHR11814">
    <property type="entry name" value="SULFATE TRANSPORTER"/>
    <property type="match status" value="1"/>
</dbReference>
<keyword evidence="9" id="KW-1185">Reference proteome</keyword>
<dbReference type="SUPFAM" id="SSF52091">
    <property type="entry name" value="SpoIIaa-like"/>
    <property type="match status" value="1"/>
</dbReference>
<dbReference type="NCBIfam" id="TIGR00815">
    <property type="entry name" value="sulP"/>
    <property type="match status" value="1"/>
</dbReference>
<dbReference type="Gene3D" id="3.30.750.24">
    <property type="entry name" value="STAS domain"/>
    <property type="match status" value="1"/>
</dbReference>
<gene>
    <name evidence="8" type="ORF">EVEC_LOCUS3319</name>
</gene>
<feature type="transmembrane region" description="Helical" evidence="6">
    <location>
        <begin position="396"/>
        <end position="413"/>
    </location>
</feature>
<reference evidence="10" key="1">
    <citation type="submission" date="2017-02" db="UniProtKB">
        <authorList>
            <consortium name="WormBaseParasite"/>
        </authorList>
    </citation>
    <scope>IDENTIFICATION</scope>
</reference>
<dbReference type="AlphaFoldDB" id="A0A0N4V101"/>
<dbReference type="PROSITE" id="PS50801">
    <property type="entry name" value="STAS"/>
    <property type="match status" value="1"/>
</dbReference>
<dbReference type="EMBL" id="UXUI01007563">
    <property type="protein sequence ID" value="VDD88176.1"/>
    <property type="molecule type" value="Genomic_DNA"/>
</dbReference>
<dbReference type="OrthoDB" id="288203at2759"/>
<evidence type="ECO:0000313" key="9">
    <source>
        <dbReference type="Proteomes" id="UP000274131"/>
    </source>
</evidence>
<feature type="transmembrane region" description="Helical" evidence="6">
    <location>
        <begin position="420"/>
        <end position="440"/>
    </location>
</feature>
<dbReference type="InterPro" id="IPR002645">
    <property type="entry name" value="STAS_dom"/>
</dbReference>
<name>A0A0N4V101_ENTVE</name>
<organism evidence="10">
    <name type="scientific">Enterobius vermicularis</name>
    <name type="common">Human pinworm</name>
    <dbReference type="NCBI Taxonomy" id="51028"/>
    <lineage>
        <taxon>Eukaryota</taxon>
        <taxon>Metazoa</taxon>
        <taxon>Ecdysozoa</taxon>
        <taxon>Nematoda</taxon>
        <taxon>Chromadorea</taxon>
        <taxon>Rhabditida</taxon>
        <taxon>Spirurina</taxon>
        <taxon>Oxyuridomorpha</taxon>
        <taxon>Oxyuroidea</taxon>
        <taxon>Oxyuridae</taxon>
        <taxon>Enterobius</taxon>
    </lineage>
</organism>
<dbReference type="InterPro" id="IPR001902">
    <property type="entry name" value="SLC26A/SulP_fam"/>
</dbReference>
<dbReference type="STRING" id="51028.A0A0N4V101"/>
<feature type="transmembrane region" description="Helical" evidence="6">
    <location>
        <begin position="318"/>
        <end position="339"/>
    </location>
</feature>
<feature type="domain" description="STAS" evidence="7">
    <location>
        <begin position="519"/>
        <end position="638"/>
    </location>
</feature>
<dbReference type="InterPro" id="IPR011547">
    <property type="entry name" value="SLC26A/SulP_dom"/>
</dbReference>
<dbReference type="InterPro" id="IPR036513">
    <property type="entry name" value="STAS_dom_sf"/>
</dbReference>
<dbReference type="Pfam" id="PF01740">
    <property type="entry name" value="STAS"/>
    <property type="match status" value="1"/>
</dbReference>
<dbReference type="GO" id="GO:0055085">
    <property type="term" value="P:transmembrane transport"/>
    <property type="evidence" value="ECO:0007669"/>
    <property type="project" value="InterPro"/>
</dbReference>
<protein>
    <submittedName>
        <fullName evidence="10">STAS domain-containing protein</fullName>
    </submittedName>
</protein>
<dbReference type="WBParaSite" id="EVEC_0000361101-mRNA-1">
    <property type="protein sequence ID" value="EVEC_0000361101-mRNA-1"/>
    <property type="gene ID" value="EVEC_0000361101"/>
</dbReference>
<evidence type="ECO:0000256" key="6">
    <source>
        <dbReference type="SAM" id="Phobius"/>
    </source>
</evidence>
<evidence type="ECO:0000313" key="8">
    <source>
        <dbReference type="EMBL" id="VDD88176.1"/>
    </source>
</evidence>
<accession>A0A0N4V101</accession>
<feature type="transmembrane region" description="Helical" evidence="6">
    <location>
        <begin position="277"/>
        <end position="298"/>
    </location>
</feature>
<keyword evidence="4 6" id="KW-0472">Membrane</keyword>
<dbReference type="Pfam" id="PF00916">
    <property type="entry name" value="Sulfate_transp"/>
    <property type="match status" value="1"/>
</dbReference>
<dbReference type="Proteomes" id="UP000274131">
    <property type="component" value="Unassembled WGS sequence"/>
</dbReference>
<evidence type="ECO:0000256" key="2">
    <source>
        <dbReference type="ARBA" id="ARBA00022692"/>
    </source>
</evidence>
<feature type="transmembrane region" description="Helical" evidence="6">
    <location>
        <begin position="234"/>
        <end position="256"/>
    </location>
</feature>
<feature type="transmembrane region" description="Helical" evidence="6">
    <location>
        <begin position="160"/>
        <end position="180"/>
    </location>
</feature>
<evidence type="ECO:0000256" key="4">
    <source>
        <dbReference type="ARBA" id="ARBA00023136"/>
    </source>
</evidence>
<feature type="compositionally biased region" description="Basic and acidic residues" evidence="5">
    <location>
        <begin position="574"/>
        <end position="593"/>
    </location>
</feature>
<feature type="transmembrane region" description="Helical" evidence="6">
    <location>
        <begin position="192"/>
        <end position="214"/>
    </location>
</feature>
<dbReference type="GO" id="GO:0016020">
    <property type="term" value="C:membrane"/>
    <property type="evidence" value="ECO:0007669"/>
    <property type="project" value="UniProtKB-SubCell"/>
</dbReference>
<keyword evidence="2 6" id="KW-0812">Transmembrane</keyword>
<evidence type="ECO:0000256" key="3">
    <source>
        <dbReference type="ARBA" id="ARBA00022989"/>
    </source>
</evidence>
<feature type="transmembrane region" description="Helical" evidence="6">
    <location>
        <begin position="109"/>
        <end position="128"/>
    </location>
</feature>
<feature type="region of interest" description="Disordered" evidence="5">
    <location>
        <begin position="553"/>
        <end position="593"/>
    </location>
</feature>
<evidence type="ECO:0000313" key="10">
    <source>
        <dbReference type="WBParaSite" id="EVEC_0000361101-mRNA-1"/>
    </source>
</evidence>
<reference evidence="8 9" key="2">
    <citation type="submission" date="2018-10" db="EMBL/GenBank/DDBJ databases">
        <authorList>
            <consortium name="Pathogen Informatics"/>
        </authorList>
    </citation>
    <scope>NUCLEOTIDE SEQUENCE [LARGE SCALE GENOMIC DNA]</scope>
</reference>
<keyword evidence="3 6" id="KW-1133">Transmembrane helix</keyword>
<proteinExistence type="predicted"/>
<sequence length="638" mass="70705">MNQEDFEANYSKPQYEESSKLLPKIIYRLRTFSVLECLYSFFPILQWLPKYRWRQDLHGDIIGGLTVGIMHVPQGMAYASLAGLAPVYGLYSSFFTSSIYAFFGTSRHVSIGVFAVASMMTGALRLRLIPDTVPMISNASASVNNESVTSTALDPSITPIMLTSTLALTVGLVQLIMAVLHLGFMTTYLSDALVSGFTTGAACHVFMAQVNKVLGVKLPRYEGFAMLFYMLRDMILAVPHANLYAVALSIFGLIFLKIGKDFVNPIVKRHSPVPVPFELLLVVLSTIFSSVIGLKNNYGVDIVNYVPQGVPKPSIPPLQLIPLVISDAIGIAVVCYMFVISMAKLFAKKRKYKIDPDQELYAVAFMSLFSAAFPVYPAGASLSRSSVCEQSGAKTQFYTLFSSSLLLLVILWIGPLLEPLPMCVLACIVIISLESLFLQVKDVRRLWEVSKFDCAVWLVSCIATVTNSVMTGLIVAVLFNGFSLILREQWPKLHYLGAFPLKGVYKPETYYKSIPAVGENVRLLRFEAPLHFANVVLFREKFDNLMSLSENKQENLSENKQENTKVGINITENPKPESSEINSDQEKEKVKPDVDDTILQTSTVKNSLSTIIIDCGAISYVDNMGLEALKEVSYLLFS</sequence>
<evidence type="ECO:0000256" key="1">
    <source>
        <dbReference type="ARBA" id="ARBA00004141"/>
    </source>
</evidence>
<feature type="transmembrane region" description="Helical" evidence="6">
    <location>
        <begin position="77"/>
        <end position="102"/>
    </location>
</feature>
<feature type="compositionally biased region" description="Basic and acidic residues" evidence="5">
    <location>
        <begin position="553"/>
        <end position="563"/>
    </location>
</feature>
<feature type="transmembrane region" description="Helical" evidence="6">
    <location>
        <begin position="455"/>
        <end position="479"/>
    </location>
</feature>
<feature type="transmembrane region" description="Helical" evidence="6">
    <location>
        <begin position="360"/>
        <end position="376"/>
    </location>
</feature>
<evidence type="ECO:0000256" key="5">
    <source>
        <dbReference type="SAM" id="MobiDB-lite"/>
    </source>
</evidence>